<reference evidence="7" key="2">
    <citation type="journal article" date="2017" name="Plant J.">
        <title>Araport11: a complete reannotation of the Arabidopsis thaliana reference genome.</title>
        <authorList>
            <person name="Cheng C.Y."/>
            <person name="Krishnakumar V."/>
            <person name="Chan A.P."/>
            <person name="Thibaud-Nissen F."/>
            <person name="Schobel S."/>
            <person name="Town C.D."/>
        </authorList>
    </citation>
    <scope>GENOME REANNOTATION</scope>
    <source>
        <strain evidence="7">cv. Columbia</strain>
    </source>
</reference>
<dbReference type="AlphaFoldDB" id="A0A1P8AY40"/>
<feature type="domain" description="Phorbol-ester/DAG-type" evidence="4">
    <location>
        <begin position="511"/>
        <end position="560"/>
    </location>
</feature>
<evidence type="ECO:0000259" key="4">
    <source>
        <dbReference type="SMART" id="SM00109"/>
    </source>
</evidence>
<evidence type="ECO:0000313" key="6">
    <source>
        <dbReference type="EMBL" id="ANM61584.1"/>
    </source>
</evidence>
<dbReference type="InterPro" id="IPR002219">
    <property type="entry name" value="PKC_DAG/PE"/>
</dbReference>
<dbReference type="FunCoup" id="A0A1P8AY40">
    <property type="interactions" value="4"/>
</dbReference>
<dbReference type="Proteomes" id="UP000006548">
    <property type="component" value="Chromosome 2"/>
</dbReference>
<dbReference type="InterPro" id="IPR004146">
    <property type="entry name" value="DC1"/>
</dbReference>
<dbReference type="InParanoid" id="A0A1P8AY40"/>
<feature type="domain" description="Phorbol-ester/DAG-type" evidence="4">
    <location>
        <begin position="319"/>
        <end position="370"/>
    </location>
</feature>
<evidence type="ECO:0000313" key="7">
    <source>
        <dbReference type="Proteomes" id="UP000006548"/>
    </source>
</evidence>
<evidence type="ECO:0000256" key="1">
    <source>
        <dbReference type="ARBA" id="ARBA00022723"/>
    </source>
</evidence>
<keyword evidence="7" id="KW-1185">Reference proteome</keyword>
<keyword evidence="3" id="KW-0862">Zinc</keyword>
<evidence type="ECO:0000313" key="5">
    <source>
        <dbReference type="Araport" id="AT2G19660"/>
    </source>
</evidence>
<name>A0A1P8AY40_ARATH</name>
<proteinExistence type="predicted"/>
<feature type="domain" description="Phorbol-ester/DAG-type" evidence="4">
    <location>
        <begin position="402"/>
        <end position="458"/>
    </location>
</feature>
<dbReference type="SUPFAM" id="SSF57889">
    <property type="entry name" value="Cysteine-rich domain"/>
    <property type="match status" value="5"/>
</dbReference>
<reference evidence="6 7" key="1">
    <citation type="journal article" date="1999" name="Nature">
        <title>Sequence and analysis of chromosome 2 of the plant Arabidopsis thaliana.</title>
        <authorList>
            <person name="Lin X."/>
            <person name="Kaul S."/>
            <person name="Rounsley S."/>
            <person name="Shea T.P."/>
            <person name="Benito M.I."/>
            <person name="Town C.D."/>
            <person name="Fujii C.Y."/>
            <person name="Mason T."/>
            <person name="Bowman C.L."/>
            <person name="Barnstead M."/>
            <person name="Feldblyum T.V."/>
            <person name="Buell C.R."/>
            <person name="Ketchum K.A."/>
            <person name="Lee J."/>
            <person name="Ronning C.M."/>
            <person name="Koo H.L."/>
            <person name="Moffat K.S."/>
            <person name="Cronin L.A."/>
            <person name="Shen M."/>
            <person name="Pai G."/>
            <person name="Van Aken S."/>
            <person name="Umayam L."/>
            <person name="Tallon L.J."/>
            <person name="Gill J.E."/>
            <person name="Adams M.D."/>
            <person name="Carrera A.J."/>
            <person name="Creasy T.H."/>
            <person name="Goodman H.M."/>
            <person name="Somerville C.R."/>
            <person name="Copenhaver G.P."/>
            <person name="Preuss D."/>
            <person name="Nierman W.C."/>
            <person name="White O."/>
            <person name="Eisen J.A."/>
            <person name="Salzberg S.L."/>
            <person name="Fraser C.M."/>
            <person name="Venter J.C."/>
        </authorList>
    </citation>
    <scope>NUCLEOTIDE SEQUENCE [LARGE SCALE GENOMIC DNA]</scope>
    <source>
        <strain evidence="7">cv. Columbia</strain>
    </source>
</reference>
<dbReference type="Pfam" id="PF22926">
    <property type="entry name" value="C1-like_CT"/>
    <property type="match status" value="1"/>
</dbReference>
<feature type="domain" description="Phorbol-ester/DAG-type" evidence="4">
    <location>
        <begin position="267"/>
        <end position="313"/>
    </location>
</feature>
<dbReference type="InterPro" id="IPR054483">
    <property type="entry name" value="DC1-like_CT"/>
</dbReference>
<dbReference type="PANTHER" id="PTHR32410:SF162">
    <property type="entry name" value="CHP-RICH ZINC FINGER PROTEIN-LIKE-RELATED"/>
    <property type="match status" value="1"/>
</dbReference>
<dbReference type="Pfam" id="PF03107">
    <property type="entry name" value="C1_2"/>
    <property type="match status" value="7"/>
</dbReference>
<dbReference type="EMBL" id="CP002685">
    <property type="protein sequence ID" value="ANM61584.1"/>
    <property type="molecule type" value="Genomic_DNA"/>
</dbReference>
<dbReference type="KEGG" id="ath:AT2G19660"/>
<keyword evidence="1" id="KW-0479">Metal-binding</keyword>
<sequence>MPTLRDPIETKIEKKNITKEICGLIWITMEKVEVPPIHNHPLLPFTRFSYKACKGCGYVGYIYGGYHCNELGCESVFHKECADPLPEINHYSHPDHPLKLLINVEPLASCSQCPSSFENGYLCSICDFKLDFRCATRLPLEFILEESTVHEHPIQLSDGTRDGFVQLCKTCKWGVFDAVHYKCNKCDLRFHVECTKLFPQASHVLHPQHPLKLLRCEEAPDYADNKCLLCGNKFDGRIHHCDVCNFTICGGCMENPPPLSVVSPTTHEHQLYLLSKPLGFTCNACGTQADQSPYFCLQCNFMIHWECIDLPRVININRHDHRISYTRRLGHGQNTCGVCRKKVDGFYGGYSCSKCSNYVVHSRCATDEDVWDMIELEGTPEEPEEDAPFEVIDDNTIKHFSHDHNLVINKDGRILHESTLCKACVFQICSDAFYSCENCDFILHQKCANLPRKKRHVCDNLPFTLVTNDTSDETSCDLCWQSFTGFRYECLTRMVTLDVRCGSIREPLVHQSHQHPLYFSKRSSKSCTECGKNMDLDIGSFSCDECDYSLDFKCALLPQKVKWHRYDDHPLYLSCGESSVDGEYWCEACETKVNSKKWFYTCNDCGVILHISCVVGDFSYYMPGSKIGWEEDLVVSNTSMCRPFCYVCNSQCKLPSIVKVVSKADVVLYICSLNCYYNFNRSNNYSSSDW</sequence>
<dbReference type="GO" id="GO:0046872">
    <property type="term" value="F:metal ion binding"/>
    <property type="evidence" value="ECO:0007669"/>
    <property type="project" value="UniProtKB-KW"/>
</dbReference>
<dbReference type="GeneID" id="816485"/>
<dbReference type="Araport" id="AT2G19660"/>
<protein>
    <submittedName>
        <fullName evidence="6">Cysteine/Histidine-rich C1 domain family protein</fullName>
    </submittedName>
</protein>
<organism evidence="6 7">
    <name type="scientific">Arabidopsis thaliana</name>
    <name type="common">Mouse-ear cress</name>
    <dbReference type="NCBI Taxonomy" id="3702"/>
    <lineage>
        <taxon>Eukaryota</taxon>
        <taxon>Viridiplantae</taxon>
        <taxon>Streptophyta</taxon>
        <taxon>Embryophyta</taxon>
        <taxon>Tracheophyta</taxon>
        <taxon>Spermatophyta</taxon>
        <taxon>Magnoliopsida</taxon>
        <taxon>eudicotyledons</taxon>
        <taxon>Gunneridae</taxon>
        <taxon>Pentapetalae</taxon>
        <taxon>rosids</taxon>
        <taxon>malvids</taxon>
        <taxon>Brassicales</taxon>
        <taxon>Brassicaceae</taxon>
        <taxon>Camelineae</taxon>
        <taxon>Arabidopsis</taxon>
    </lineage>
</organism>
<evidence type="ECO:0000256" key="3">
    <source>
        <dbReference type="ARBA" id="ARBA00022833"/>
    </source>
</evidence>
<dbReference type="ExpressionAtlas" id="A0A1P8AY40">
    <property type="expression patterns" value="baseline and differential"/>
</dbReference>
<dbReference type="InterPro" id="IPR046349">
    <property type="entry name" value="C1-like_sf"/>
</dbReference>
<dbReference type="RefSeq" id="NP_001323792.1">
    <property type="nucleotide sequence ID" value="NM_001335641.1"/>
</dbReference>
<dbReference type="InterPro" id="IPR053192">
    <property type="entry name" value="Vacuole_Formation_Reg"/>
</dbReference>
<feature type="domain" description="Phorbol-ester/DAG-type" evidence="4">
    <location>
        <begin position="89"/>
        <end position="140"/>
    </location>
</feature>
<accession>A0A1P8AY40</accession>
<dbReference type="SMART" id="SM00109">
    <property type="entry name" value="C1"/>
    <property type="match status" value="5"/>
</dbReference>
<dbReference type="PANTHER" id="PTHR32410">
    <property type="entry name" value="CYSTEINE/HISTIDINE-RICH C1 DOMAIN FAMILY PROTEIN"/>
    <property type="match status" value="1"/>
</dbReference>
<evidence type="ECO:0000256" key="2">
    <source>
        <dbReference type="ARBA" id="ARBA00022737"/>
    </source>
</evidence>
<keyword evidence="2" id="KW-0677">Repeat</keyword>
<gene>
    <name evidence="5 6" type="ordered locus">At2g19660</name>
</gene>
<dbReference type="TAIR" id="AT2G19660"/>